<protein>
    <recommendedName>
        <fullName evidence="3">Dinitrogenase iron-molybdenum cofactor biosynthesis domain-containing protein</fullName>
    </recommendedName>
</protein>
<dbReference type="EMBL" id="BAJS01000002">
    <property type="protein sequence ID" value="GAK35355.1"/>
    <property type="molecule type" value="Genomic_DNA"/>
</dbReference>
<dbReference type="Proteomes" id="UP000027601">
    <property type="component" value="Unassembled WGS sequence"/>
</dbReference>
<gene>
    <name evidence="1" type="ORF">JCM15093_445</name>
</gene>
<organism evidence="1 2">
    <name type="scientific">Bacteroides graminisolvens DSM 19988 = JCM 15093</name>
    <dbReference type="NCBI Taxonomy" id="1121097"/>
    <lineage>
        <taxon>Bacteria</taxon>
        <taxon>Pseudomonadati</taxon>
        <taxon>Bacteroidota</taxon>
        <taxon>Bacteroidia</taxon>
        <taxon>Bacteroidales</taxon>
        <taxon>Bacteroidaceae</taxon>
        <taxon>Bacteroides</taxon>
    </lineage>
</organism>
<name>A0A069CYZ7_9BACE</name>
<reference evidence="1 2" key="1">
    <citation type="journal article" date="2015" name="Microbes Environ.">
        <title>Distribution and evolution of nitrogen fixation genes in the phylum bacteroidetes.</title>
        <authorList>
            <person name="Inoue J."/>
            <person name="Oshima K."/>
            <person name="Suda W."/>
            <person name="Sakamoto M."/>
            <person name="Iino T."/>
            <person name="Noda S."/>
            <person name="Hongoh Y."/>
            <person name="Hattori M."/>
            <person name="Ohkuma M."/>
        </authorList>
    </citation>
    <scope>NUCLEOTIDE SEQUENCE [LARGE SCALE GENOMIC DNA]</scope>
    <source>
        <strain evidence="1 2">JCM 15093</strain>
    </source>
</reference>
<dbReference type="OrthoDB" id="280278at2"/>
<proteinExistence type="predicted"/>
<dbReference type="InterPro" id="IPR036105">
    <property type="entry name" value="DiNase_FeMo-co_biosyn_sf"/>
</dbReference>
<keyword evidence="2" id="KW-1185">Reference proteome</keyword>
<dbReference type="RefSeq" id="WP_024995536.1">
    <property type="nucleotide sequence ID" value="NZ_BAJS01000002.1"/>
</dbReference>
<evidence type="ECO:0000313" key="1">
    <source>
        <dbReference type="EMBL" id="GAK35355.1"/>
    </source>
</evidence>
<comment type="caution">
    <text evidence="1">The sequence shown here is derived from an EMBL/GenBank/DDBJ whole genome shotgun (WGS) entry which is preliminary data.</text>
</comment>
<sequence length="134" mass="14813">MKLIIPVYDNKLIAEGFNKTTHVCIFDPEASDAETCCFIPWRTIIPPGSKITKQMKEMGIAAVLTSQIQLLALNLFVENGIQVYKSSGTDLTQNLLLYKQNKLHPFTVTDAMESSNLCSGTCDSCTSDESNCKE</sequence>
<dbReference type="AlphaFoldDB" id="A0A069CYZ7"/>
<dbReference type="Gene3D" id="3.30.420.130">
    <property type="entry name" value="Dinitrogenase iron-molybdenum cofactor biosynthesis domain"/>
    <property type="match status" value="1"/>
</dbReference>
<evidence type="ECO:0000313" key="2">
    <source>
        <dbReference type="Proteomes" id="UP000027601"/>
    </source>
</evidence>
<dbReference type="eggNOG" id="COG1433">
    <property type="taxonomic scope" value="Bacteria"/>
</dbReference>
<evidence type="ECO:0008006" key="3">
    <source>
        <dbReference type="Google" id="ProtNLM"/>
    </source>
</evidence>
<dbReference type="SUPFAM" id="SSF53146">
    <property type="entry name" value="Nitrogenase accessory factor-like"/>
    <property type="match status" value="1"/>
</dbReference>
<accession>A0A069CYZ7</accession>
<dbReference type="STRING" id="1121097.GCA_000428125_01099"/>